<comment type="caution">
    <text evidence="2">The sequence shown here is derived from an EMBL/GenBank/DDBJ whole genome shotgun (WGS) entry which is preliminary data.</text>
</comment>
<evidence type="ECO:0000313" key="3">
    <source>
        <dbReference type="Proteomes" id="UP000762676"/>
    </source>
</evidence>
<feature type="region of interest" description="Disordered" evidence="1">
    <location>
        <begin position="49"/>
        <end position="133"/>
    </location>
</feature>
<protein>
    <recommendedName>
        <fullName evidence="4">NERD domain-containing protein</fullName>
    </recommendedName>
</protein>
<dbReference type="AlphaFoldDB" id="A0AAV4IGH5"/>
<feature type="compositionally biased region" description="Gly residues" evidence="1">
    <location>
        <begin position="79"/>
        <end position="96"/>
    </location>
</feature>
<feature type="compositionally biased region" description="Basic and acidic residues" evidence="1">
    <location>
        <begin position="911"/>
        <end position="923"/>
    </location>
</feature>
<feature type="compositionally biased region" description="Low complexity" evidence="1">
    <location>
        <begin position="283"/>
        <end position="305"/>
    </location>
</feature>
<dbReference type="Gene3D" id="3.40.50.300">
    <property type="entry name" value="P-loop containing nucleotide triphosphate hydrolases"/>
    <property type="match status" value="1"/>
</dbReference>
<feature type="region of interest" description="Disordered" evidence="1">
    <location>
        <begin position="986"/>
        <end position="1042"/>
    </location>
</feature>
<proteinExistence type="predicted"/>
<feature type="region of interest" description="Disordered" evidence="1">
    <location>
        <begin position="890"/>
        <end position="926"/>
    </location>
</feature>
<gene>
    <name evidence="2" type="ORF">ElyMa_001276700</name>
</gene>
<dbReference type="SUPFAM" id="SSF52540">
    <property type="entry name" value="P-loop containing nucleoside triphosphate hydrolases"/>
    <property type="match status" value="1"/>
</dbReference>
<evidence type="ECO:0008006" key="4">
    <source>
        <dbReference type="Google" id="ProtNLM"/>
    </source>
</evidence>
<feature type="compositionally biased region" description="Low complexity" evidence="1">
    <location>
        <begin position="1015"/>
        <end position="1026"/>
    </location>
</feature>
<dbReference type="InterPro" id="IPR027417">
    <property type="entry name" value="P-loop_NTPase"/>
</dbReference>
<accession>A0AAV4IGH5</accession>
<feature type="compositionally biased region" description="Gly residues" evidence="1">
    <location>
        <begin position="61"/>
        <end position="73"/>
    </location>
</feature>
<evidence type="ECO:0000256" key="1">
    <source>
        <dbReference type="SAM" id="MobiDB-lite"/>
    </source>
</evidence>
<name>A0AAV4IGH5_9GAST</name>
<evidence type="ECO:0000313" key="2">
    <source>
        <dbReference type="EMBL" id="GFS08540.1"/>
    </source>
</evidence>
<sequence>MYITPYHITPHGDSFCGTPYTSVVCWKADPIPFFHLPLHCLNFPRPRRRNRASTGESSSGGDVGCQGPGGGAGDTASGGSCGGGAAAAGGDGGSTHPGGTHTQLSAEEKAQKKAEKHQARKKRKKASKIEKAKTPLDIEMEQLMYTLVDPEDGKVKRMQLMEYLEKEALDMYPDIGRKTLRVPFVHVNSGKESDEFISDYKPPQANDHRSDRAESFFGDCMFHLSEDVLLDSAVGPLFLITSYEYEHYLSRLKDHYQNKQDETDGVASEILRSGETTAPGEETVSSSATSGDDASATTPTDPSAAKPKRDGKKGRGEIDMLVLCRNHVIFCEVKAVGDNFDEHDNRDKSVLDKLWAIKRQLGDDLRVFSHVMRNVLSQADVESGGGHAGMMGGRLRKSLVAVLPNLESSFIEKSFQMDKELAEAYNYMNIKIITKEHMPPDRTDIKNDLGRFSQWWIENIFSYACQDDGKLLAEGLEHLTVRDVGDAAGEDGEEISTGVADQGLTIMARIVGRYLGLLSVVQVSKTTKLSPHHVEARSKGQMIWYIGKRFSDIVLTPHQREHVEQDHRYGYLHGPPGSGKTVVLAVRARKWILHYHNFVVIINMYRGCTKGRVIGRHMYNTVTSNFSDNVQENLKSHCLEFPADVDTFSEADFQCLNHQIHSQFGDDLGENGSRLLFIVDETYVQDYWNSVYQPLRENFKDSSMWCAGLFGKEPDGFTPFALTKVMRCPPAIQGVLWLIDWVDARKECYSANSVDAKLPSNGAHVITVRHHSQCGSCSALHPMQCRNCGQELASLLEELDVEKPATPHQRADLKEWSLRCSDVLILVGMPRWLFRFHKIVNESNHPGYLDTTVSRYQAYMRCYQNSPLLQELEGRGYPVRVHTELSCPGLLPPKSAARRPGSARSKGMAVPDKEAEGEQKEVPGPDPYQKINVTWVYTYQGMENKVIIFLPGDHAKPQGDDIPELWTNPKLNIPCPGLLNDLKQAENAENSSSELGEVSEIGQGSCDLDTTNPAGCSGPESVGSEGSDSDRSSDKDTDNEEAATAFLTQSRRIRDSDKYFRKEDVDFYGRWDKNNLLIAGSRSTSLLVMVTPGAEPLHIEALKELQQESLVNG</sequence>
<dbReference type="Proteomes" id="UP000762676">
    <property type="component" value="Unassembled WGS sequence"/>
</dbReference>
<organism evidence="2 3">
    <name type="scientific">Elysia marginata</name>
    <dbReference type="NCBI Taxonomy" id="1093978"/>
    <lineage>
        <taxon>Eukaryota</taxon>
        <taxon>Metazoa</taxon>
        <taxon>Spiralia</taxon>
        <taxon>Lophotrochozoa</taxon>
        <taxon>Mollusca</taxon>
        <taxon>Gastropoda</taxon>
        <taxon>Heterobranchia</taxon>
        <taxon>Euthyneura</taxon>
        <taxon>Panpulmonata</taxon>
        <taxon>Sacoglossa</taxon>
        <taxon>Placobranchoidea</taxon>
        <taxon>Plakobranchidae</taxon>
        <taxon>Elysia</taxon>
    </lineage>
</organism>
<feature type="compositionally biased region" description="Basic and acidic residues" evidence="1">
    <location>
        <begin position="106"/>
        <end position="117"/>
    </location>
</feature>
<dbReference type="EMBL" id="BMAT01002526">
    <property type="protein sequence ID" value="GFS08540.1"/>
    <property type="molecule type" value="Genomic_DNA"/>
</dbReference>
<keyword evidence="3" id="KW-1185">Reference proteome</keyword>
<reference evidence="2 3" key="1">
    <citation type="journal article" date="2021" name="Elife">
        <title>Chloroplast acquisition without the gene transfer in kleptoplastic sea slugs, Plakobranchus ocellatus.</title>
        <authorList>
            <person name="Maeda T."/>
            <person name="Takahashi S."/>
            <person name="Yoshida T."/>
            <person name="Shimamura S."/>
            <person name="Takaki Y."/>
            <person name="Nagai Y."/>
            <person name="Toyoda A."/>
            <person name="Suzuki Y."/>
            <person name="Arimoto A."/>
            <person name="Ishii H."/>
            <person name="Satoh N."/>
            <person name="Nishiyama T."/>
            <person name="Hasebe M."/>
            <person name="Maruyama T."/>
            <person name="Minagawa J."/>
            <person name="Obokata J."/>
            <person name="Shigenobu S."/>
        </authorList>
    </citation>
    <scope>NUCLEOTIDE SEQUENCE [LARGE SCALE GENOMIC DNA]</scope>
</reference>
<feature type="region of interest" description="Disordered" evidence="1">
    <location>
        <begin position="273"/>
        <end position="313"/>
    </location>
</feature>